<dbReference type="AlphaFoldDB" id="A0A139INX0"/>
<accession>A0A139INX0</accession>
<proteinExistence type="predicted"/>
<keyword evidence="2" id="KW-1185">Reference proteome</keyword>
<protein>
    <submittedName>
        <fullName evidence="1">Uncharacterized protein</fullName>
    </submittedName>
</protein>
<reference evidence="1 2" key="1">
    <citation type="submission" date="2015-07" db="EMBL/GenBank/DDBJ databases">
        <title>Comparative genomics of the Sigatoka disease complex on banana suggests a link between parallel evolutionary changes in Pseudocercospora fijiensis and Pseudocercospora eumusae and increased virulence on the banana host.</title>
        <authorList>
            <person name="Chang T.-C."/>
            <person name="Salvucci A."/>
            <person name="Crous P.W."/>
            <person name="Stergiopoulos I."/>
        </authorList>
    </citation>
    <scope>NUCLEOTIDE SEQUENCE [LARGE SCALE GENOMIC DNA]</scope>
    <source>
        <strain evidence="1 2">CBS 116634</strain>
    </source>
</reference>
<dbReference type="EMBL" id="LFZO01000036">
    <property type="protein sequence ID" value="KXT16463.1"/>
    <property type="molecule type" value="Genomic_DNA"/>
</dbReference>
<gene>
    <name evidence="1" type="ORF">AC579_1783</name>
</gene>
<comment type="caution">
    <text evidence="1">The sequence shown here is derived from an EMBL/GenBank/DDBJ whole genome shotgun (WGS) entry which is preliminary data.</text>
</comment>
<name>A0A139INX0_9PEZI</name>
<sequence length="67" mass="7460">MAADNYALPRHPSKTQRLNAQHHHLVNDVFAADIFRGTGTWLLETFQFLTKHTSGHVSGDGFNISPS</sequence>
<dbReference type="Proteomes" id="UP000073492">
    <property type="component" value="Unassembled WGS sequence"/>
</dbReference>
<organism evidence="1 2">
    <name type="scientific">Pseudocercospora musae</name>
    <dbReference type="NCBI Taxonomy" id="113226"/>
    <lineage>
        <taxon>Eukaryota</taxon>
        <taxon>Fungi</taxon>
        <taxon>Dikarya</taxon>
        <taxon>Ascomycota</taxon>
        <taxon>Pezizomycotina</taxon>
        <taxon>Dothideomycetes</taxon>
        <taxon>Dothideomycetidae</taxon>
        <taxon>Mycosphaerellales</taxon>
        <taxon>Mycosphaerellaceae</taxon>
        <taxon>Pseudocercospora</taxon>
    </lineage>
</organism>
<evidence type="ECO:0000313" key="1">
    <source>
        <dbReference type="EMBL" id="KXT16463.1"/>
    </source>
</evidence>
<evidence type="ECO:0000313" key="2">
    <source>
        <dbReference type="Proteomes" id="UP000073492"/>
    </source>
</evidence>